<dbReference type="Proteomes" id="UP000219374">
    <property type="component" value="Unassembled WGS sequence"/>
</dbReference>
<proteinExistence type="inferred from homology"/>
<dbReference type="InterPro" id="IPR000683">
    <property type="entry name" value="Gfo/Idh/MocA-like_OxRdtase_N"/>
</dbReference>
<reference evidence="5 6" key="1">
    <citation type="submission" date="2017-09" db="EMBL/GenBank/DDBJ databases">
        <authorList>
            <person name="Ehlers B."/>
            <person name="Leendertz F.H."/>
        </authorList>
    </citation>
    <scope>NUCLEOTIDE SEQUENCE [LARGE SCALE GENOMIC DNA]</scope>
    <source>
        <strain evidence="5 6">CGMCC 1.10978</strain>
    </source>
</reference>
<dbReference type="Pfam" id="PF22725">
    <property type="entry name" value="GFO_IDH_MocA_C3"/>
    <property type="match status" value="1"/>
</dbReference>
<dbReference type="RefSeq" id="WP_097122987.1">
    <property type="nucleotide sequence ID" value="NZ_OCND01000008.1"/>
</dbReference>
<dbReference type="InterPro" id="IPR036291">
    <property type="entry name" value="NAD(P)-bd_dom_sf"/>
</dbReference>
<evidence type="ECO:0000313" key="6">
    <source>
        <dbReference type="Proteomes" id="UP000219374"/>
    </source>
</evidence>
<name>A0A286DC00_9GAMM</name>
<dbReference type="GO" id="GO:0000166">
    <property type="term" value="F:nucleotide binding"/>
    <property type="evidence" value="ECO:0007669"/>
    <property type="project" value="InterPro"/>
</dbReference>
<sequence>MTLDHLRRNFLQKLVASAAAVPLLSPYRTFAQADRASTGSHPGTTLRVALMGLGSYAARVAEAMQSCKRAKVTGLISGTPSKLQEWGTKYGVPEKSRYNYDNFDRIKDDADIDAVYIITPNAQHRDQAIRVAKAGKHVICEKPMAVNAKEGQEMLDACAEAGVKLLVGYRLHFEPKTLEVIRMRNAGDFGNILFFQGLSGFRIGDPSQWRLDKALAGGGSLMDIGIYAINGARYMVGEDPVWVTAQQTKTDPVKFKEGVDETIQFQLGFPSGAVASCLSTYQMNHLDRFFMTGERGFAELRPATGYGPIQGRTHKGELTQPHAMHQTIQMDEMAGILLDGNTPVVPVDGEEGLKDLKIIDAIYAASETGGRRQLRLSK</sequence>
<comment type="similarity">
    <text evidence="1">Belongs to the Gfo/Idh/MocA family.</text>
</comment>
<dbReference type="InterPro" id="IPR055170">
    <property type="entry name" value="GFO_IDH_MocA-like_dom"/>
</dbReference>
<feature type="domain" description="Gfo/Idh/MocA-like oxidoreductase N-terminal" evidence="3">
    <location>
        <begin position="46"/>
        <end position="169"/>
    </location>
</feature>
<dbReference type="GO" id="GO:0016491">
    <property type="term" value="F:oxidoreductase activity"/>
    <property type="evidence" value="ECO:0007669"/>
    <property type="project" value="UniProtKB-KW"/>
</dbReference>
<evidence type="ECO:0000256" key="1">
    <source>
        <dbReference type="ARBA" id="ARBA00010928"/>
    </source>
</evidence>
<organism evidence="5 6">
    <name type="scientific">Pseudoxanthomonas wuyuanensis</name>
    <dbReference type="NCBI Taxonomy" id="1073196"/>
    <lineage>
        <taxon>Bacteria</taxon>
        <taxon>Pseudomonadati</taxon>
        <taxon>Pseudomonadota</taxon>
        <taxon>Gammaproteobacteria</taxon>
        <taxon>Lysobacterales</taxon>
        <taxon>Lysobacteraceae</taxon>
        <taxon>Pseudoxanthomonas</taxon>
    </lineage>
</organism>
<evidence type="ECO:0000256" key="2">
    <source>
        <dbReference type="ARBA" id="ARBA00023002"/>
    </source>
</evidence>
<dbReference type="PANTHER" id="PTHR22604:SF105">
    <property type="entry name" value="TRANS-1,2-DIHYDROBENZENE-1,2-DIOL DEHYDROGENASE"/>
    <property type="match status" value="1"/>
</dbReference>
<dbReference type="Gene3D" id="3.30.360.10">
    <property type="entry name" value="Dihydrodipicolinate Reductase, domain 2"/>
    <property type="match status" value="1"/>
</dbReference>
<keyword evidence="6" id="KW-1185">Reference proteome</keyword>
<dbReference type="Pfam" id="PF01408">
    <property type="entry name" value="GFO_IDH_MocA"/>
    <property type="match status" value="1"/>
</dbReference>
<evidence type="ECO:0000313" key="5">
    <source>
        <dbReference type="EMBL" id="SOD56142.1"/>
    </source>
</evidence>
<dbReference type="SUPFAM" id="SSF55347">
    <property type="entry name" value="Glyceraldehyde-3-phosphate dehydrogenase-like, C-terminal domain"/>
    <property type="match status" value="1"/>
</dbReference>
<dbReference type="EMBL" id="OCND01000008">
    <property type="protein sequence ID" value="SOD56142.1"/>
    <property type="molecule type" value="Genomic_DNA"/>
</dbReference>
<dbReference type="InterPro" id="IPR050984">
    <property type="entry name" value="Gfo/Idh/MocA_domain"/>
</dbReference>
<accession>A0A286DC00</accession>
<dbReference type="PANTHER" id="PTHR22604">
    <property type="entry name" value="OXIDOREDUCTASES"/>
    <property type="match status" value="1"/>
</dbReference>
<dbReference type="SUPFAM" id="SSF51735">
    <property type="entry name" value="NAD(P)-binding Rossmann-fold domains"/>
    <property type="match status" value="1"/>
</dbReference>
<gene>
    <name evidence="5" type="ORF">SAMN06296416_108196</name>
</gene>
<dbReference type="PRINTS" id="PR01775">
    <property type="entry name" value="GLFROXRDTASE"/>
</dbReference>
<keyword evidence="2" id="KW-0560">Oxidoreductase</keyword>
<dbReference type="AlphaFoldDB" id="A0A286DC00"/>
<dbReference type="PROSITE" id="PS51318">
    <property type="entry name" value="TAT"/>
    <property type="match status" value="1"/>
</dbReference>
<dbReference type="InterPro" id="IPR006311">
    <property type="entry name" value="TAT_signal"/>
</dbReference>
<feature type="domain" description="GFO/IDH/MocA-like oxidoreductase" evidence="4">
    <location>
        <begin position="180"/>
        <end position="297"/>
    </location>
</feature>
<dbReference type="Gene3D" id="3.40.50.720">
    <property type="entry name" value="NAD(P)-binding Rossmann-like Domain"/>
    <property type="match status" value="1"/>
</dbReference>
<evidence type="ECO:0000259" key="3">
    <source>
        <dbReference type="Pfam" id="PF01408"/>
    </source>
</evidence>
<dbReference type="InterPro" id="IPR008354">
    <property type="entry name" value="Glc-Fru_OxRdtase_bac"/>
</dbReference>
<protein>
    <submittedName>
        <fullName evidence="5">Predicted dehydrogenase</fullName>
    </submittedName>
</protein>
<evidence type="ECO:0000259" key="4">
    <source>
        <dbReference type="Pfam" id="PF22725"/>
    </source>
</evidence>
<dbReference type="OrthoDB" id="9801953at2"/>